<evidence type="ECO:0000256" key="1">
    <source>
        <dbReference type="SAM" id="MobiDB-lite"/>
    </source>
</evidence>
<dbReference type="EMBL" id="JABWCS010000220">
    <property type="protein sequence ID" value="NUU63814.1"/>
    <property type="molecule type" value="Genomic_DNA"/>
</dbReference>
<keyword evidence="2" id="KW-1133">Transmembrane helix</keyword>
<evidence type="ECO:0000256" key="2">
    <source>
        <dbReference type="SAM" id="Phobius"/>
    </source>
</evidence>
<keyword evidence="2" id="KW-0472">Membrane</keyword>
<name>A0A850EWG5_9BACL</name>
<accession>A0A850EWG5</accession>
<proteinExistence type="predicted"/>
<feature type="region of interest" description="Disordered" evidence="1">
    <location>
        <begin position="1"/>
        <end position="26"/>
    </location>
</feature>
<sequence>MEYNPQSKQEPLDTESEDRFASEQPSEFQQPYQYQEMKQDFKHSGPGIASFVISMVTVLGYVIAFVVVGAMATSVFDQSGNLLASASEVIITIGISVLILSALNVIGVVVGIVGLALRNRRKVFGIIGTIINGVIVLLFMMLISTVFVNAGGL</sequence>
<protein>
    <submittedName>
        <fullName evidence="3">Uncharacterized protein</fullName>
    </submittedName>
</protein>
<evidence type="ECO:0000313" key="3">
    <source>
        <dbReference type="EMBL" id="NUU63814.1"/>
    </source>
</evidence>
<comment type="caution">
    <text evidence="3">The sequence shown here is derived from an EMBL/GenBank/DDBJ whole genome shotgun (WGS) entry which is preliminary data.</text>
</comment>
<dbReference type="RefSeq" id="WP_175374194.1">
    <property type="nucleotide sequence ID" value="NZ_JABWCS010000220.1"/>
</dbReference>
<feature type="transmembrane region" description="Helical" evidence="2">
    <location>
        <begin position="124"/>
        <end position="148"/>
    </location>
</feature>
<evidence type="ECO:0000313" key="4">
    <source>
        <dbReference type="Proteomes" id="UP000564806"/>
    </source>
</evidence>
<gene>
    <name evidence="3" type="ORF">HPT30_26015</name>
</gene>
<dbReference type="Proteomes" id="UP000564806">
    <property type="component" value="Unassembled WGS sequence"/>
</dbReference>
<feature type="transmembrane region" description="Helical" evidence="2">
    <location>
        <begin position="90"/>
        <end position="117"/>
    </location>
</feature>
<feature type="transmembrane region" description="Helical" evidence="2">
    <location>
        <begin position="47"/>
        <end position="70"/>
    </location>
</feature>
<keyword evidence="2" id="KW-0812">Transmembrane</keyword>
<keyword evidence="4" id="KW-1185">Reference proteome</keyword>
<reference evidence="3" key="1">
    <citation type="submission" date="2020-06" db="EMBL/GenBank/DDBJ databases">
        <title>Paenibacillus sp. nov., isolated from soil.</title>
        <authorList>
            <person name="Seo Y.L."/>
        </authorList>
    </citation>
    <scope>NUCLEOTIDE SEQUENCE [LARGE SCALE GENOMIC DNA]</scope>
    <source>
        <strain evidence="3">JW14</strain>
    </source>
</reference>
<dbReference type="AlphaFoldDB" id="A0A850EWG5"/>
<organism evidence="3 4">
    <name type="scientific">Paenibacillus agri</name>
    <dbReference type="NCBI Taxonomy" id="2744309"/>
    <lineage>
        <taxon>Bacteria</taxon>
        <taxon>Bacillati</taxon>
        <taxon>Bacillota</taxon>
        <taxon>Bacilli</taxon>
        <taxon>Bacillales</taxon>
        <taxon>Paenibacillaceae</taxon>
        <taxon>Paenibacillus</taxon>
    </lineage>
</organism>